<dbReference type="SMR" id="A0A314L394"/>
<sequence length="96" mass="10641">MLEWVVQNQERSDTSMRNMTELVGSRTASIKKLDMQMRNLSREQNPKQKGTLQSDTIANPKGSGSGPTSHCMAITTRSGKVLQGESQQAVEEEESE</sequence>
<comment type="caution">
    <text evidence="2">The sequence shown here is derived from an EMBL/GenBank/DDBJ whole genome shotgun (WGS) entry which is preliminary data.</text>
</comment>
<dbReference type="Gramene" id="OIT36090">
    <property type="protein sequence ID" value="OIT36090"/>
    <property type="gene ID" value="A4A49_58981"/>
</dbReference>
<feature type="compositionally biased region" description="Polar residues" evidence="1">
    <location>
        <begin position="47"/>
        <end position="57"/>
    </location>
</feature>
<protein>
    <submittedName>
        <fullName evidence="2">Uncharacterized protein</fullName>
    </submittedName>
</protein>
<evidence type="ECO:0000313" key="3">
    <source>
        <dbReference type="Proteomes" id="UP000187609"/>
    </source>
</evidence>
<feature type="non-terminal residue" evidence="2">
    <location>
        <position position="96"/>
    </location>
</feature>
<dbReference type="EMBL" id="MJEQ01000474">
    <property type="protein sequence ID" value="OIT36090.1"/>
    <property type="molecule type" value="Genomic_DNA"/>
</dbReference>
<proteinExistence type="predicted"/>
<accession>A0A314L394</accession>
<evidence type="ECO:0000313" key="2">
    <source>
        <dbReference type="EMBL" id="OIT36090.1"/>
    </source>
</evidence>
<feature type="region of interest" description="Disordered" evidence="1">
    <location>
        <begin position="77"/>
        <end position="96"/>
    </location>
</feature>
<keyword evidence="3" id="KW-1185">Reference proteome</keyword>
<dbReference type="Proteomes" id="UP000187609">
    <property type="component" value="Unassembled WGS sequence"/>
</dbReference>
<name>A0A314L394_NICAT</name>
<organism evidence="2 3">
    <name type="scientific">Nicotiana attenuata</name>
    <name type="common">Coyote tobacco</name>
    <dbReference type="NCBI Taxonomy" id="49451"/>
    <lineage>
        <taxon>Eukaryota</taxon>
        <taxon>Viridiplantae</taxon>
        <taxon>Streptophyta</taxon>
        <taxon>Embryophyta</taxon>
        <taxon>Tracheophyta</taxon>
        <taxon>Spermatophyta</taxon>
        <taxon>Magnoliopsida</taxon>
        <taxon>eudicotyledons</taxon>
        <taxon>Gunneridae</taxon>
        <taxon>Pentapetalae</taxon>
        <taxon>asterids</taxon>
        <taxon>lamiids</taxon>
        <taxon>Solanales</taxon>
        <taxon>Solanaceae</taxon>
        <taxon>Nicotianoideae</taxon>
        <taxon>Nicotianeae</taxon>
        <taxon>Nicotiana</taxon>
    </lineage>
</organism>
<reference evidence="2" key="1">
    <citation type="submission" date="2016-11" db="EMBL/GenBank/DDBJ databases">
        <title>The genome of Nicotiana attenuata.</title>
        <authorList>
            <person name="Xu S."/>
            <person name="Brockmoeller T."/>
            <person name="Gaquerel E."/>
            <person name="Navarro A."/>
            <person name="Kuhl H."/>
            <person name="Gase K."/>
            <person name="Ling Z."/>
            <person name="Zhou W."/>
            <person name="Kreitzer C."/>
            <person name="Stanke M."/>
            <person name="Tang H."/>
            <person name="Lyons E."/>
            <person name="Pandey P."/>
            <person name="Pandey S.P."/>
            <person name="Timmermann B."/>
            <person name="Baldwin I.T."/>
        </authorList>
    </citation>
    <scope>NUCLEOTIDE SEQUENCE [LARGE SCALE GENOMIC DNA]</scope>
    <source>
        <strain evidence="2">UT</strain>
    </source>
</reference>
<gene>
    <name evidence="2" type="ORF">A4A49_58981</name>
</gene>
<dbReference type="AlphaFoldDB" id="A0A314L394"/>
<feature type="region of interest" description="Disordered" evidence="1">
    <location>
        <begin position="41"/>
        <end position="72"/>
    </location>
</feature>
<evidence type="ECO:0000256" key="1">
    <source>
        <dbReference type="SAM" id="MobiDB-lite"/>
    </source>
</evidence>